<organism evidence="1 2">
    <name type="scientific">Sneathiella marina</name>
    <dbReference type="NCBI Taxonomy" id="2950108"/>
    <lineage>
        <taxon>Bacteria</taxon>
        <taxon>Pseudomonadati</taxon>
        <taxon>Pseudomonadota</taxon>
        <taxon>Alphaproteobacteria</taxon>
        <taxon>Sneathiellales</taxon>
        <taxon>Sneathiellaceae</taxon>
        <taxon>Sneathiella</taxon>
    </lineage>
</organism>
<dbReference type="Pfam" id="PF12525">
    <property type="entry name" value="DUF3726"/>
    <property type="match status" value="1"/>
</dbReference>
<dbReference type="Proteomes" id="UP001056291">
    <property type="component" value="Chromosome"/>
</dbReference>
<gene>
    <name evidence="1" type="ORF">NBZ79_15990</name>
</gene>
<sequence>MASRLWCGVMTYSLNEIGSLFRKAGIGAGLPSGLAEDVSRAGLWLLVRGLAGDEAVFQGIHSFKPHKSRTRTEGKDIKIDPFCSALDGLSVFDLAAASPSGFRASLRKIDTPMLLLGMAGIAAKDYGLQITIEFSNQSSFSIDANGSISTDVPVPGQGVDAVLTCGQNGTNQEKPQKLNPTVHVQDRTHKELLKLAAKTYVPATAASREKGAGAGLTDND</sequence>
<reference evidence="1" key="1">
    <citation type="submission" date="2022-06" db="EMBL/GenBank/DDBJ databases">
        <title>Sneathiella actinostolidae sp. nov., isolated from a sea anemonein the Western Pacific Ocean.</title>
        <authorList>
            <person name="Wei M.J."/>
        </authorList>
    </citation>
    <scope>NUCLEOTIDE SEQUENCE</scope>
    <source>
        <strain evidence="1">PHK-P5</strain>
    </source>
</reference>
<proteinExistence type="predicted"/>
<keyword evidence="2" id="KW-1185">Reference proteome</keyword>
<evidence type="ECO:0000313" key="2">
    <source>
        <dbReference type="Proteomes" id="UP001056291"/>
    </source>
</evidence>
<name>A0ABY4W119_9PROT</name>
<dbReference type="EMBL" id="CP098747">
    <property type="protein sequence ID" value="USG60667.1"/>
    <property type="molecule type" value="Genomic_DNA"/>
</dbReference>
<evidence type="ECO:0000313" key="1">
    <source>
        <dbReference type="EMBL" id="USG60667.1"/>
    </source>
</evidence>
<accession>A0ABY4W119</accession>
<dbReference type="InterPro" id="IPR022201">
    <property type="entry name" value="DUF3726"/>
</dbReference>
<protein>
    <submittedName>
        <fullName evidence="1">DUF3726 domain-containing protein</fullName>
    </submittedName>
</protein>
<dbReference type="RefSeq" id="WP_251933548.1">
    <property type="nucleotide sequence ID" value="NZ_CP098747.1"/>
</dbReference>